<evidence type="ECO:0000313" key="1">
    <source>
        <dbReference type="Proteomes" id="UP000887565"/>
    </source>
</evidence>
<sequence length="59" mass="6234">MEDCKNLIAMVQTLPARPEPRLTCSPMLPSPACCAVLPSVPSVLEPGLAHIQALARAQP</sequence>
<accession>A0A915IU45</accession>
<dbReference type="AlphaFoldDB" id="A0A915IU45"/>
<reference evidence="2" key="1">
    <citation type="submission" date="2022-11" db="UniProtKB">
        <authorList>
            <consortium name="WormBaseParasite"/>
        </authorList>
    </citation>
    <scope>IDENTIFICATION</scope>
</reference>
<organism evidence="1 2">
    <name type="scientific">Romanomermis culicivorax</name>
    <name type="common">Nematode worm</name>
    <dbReference type="NCBI Taxonomy" id="13658"/>
    <lineage>
        <taxon>Eukaryota</taxon>
        <taxon>Metazoa</taxon>
        <taxon>Ecdysozoa</taxon>
        <taxon>Nematoda</taxon>
        <taxon>Enoplea</taxon>
        <taxon>Dorylaimia</taxon>
        <taxon>Mermithida</taxon>
        <taxon>Mermithoidea</taxon>
        <taxon>Mermithidae</taxon>
        <taxon>Romanomermis</taxon>
    </lineage>
</organism>
<proteinExistence type="predicted"/>
<evidence type="ECO:0000313" key="2">
    <source>
        <dbReference type="WBParaSite" id="nRc.2.0.1.t17573-RA"/>
    </source>
</evidence>
<name>A0A915IU45_ROMCU</name>
<dbReference type="WBParaSite" id="nRc.2.0.1.t17573-RA">
    <property type="protein sequence ID" value="nRc.2.0.1.t17573-RA"/>
    <property type="gene ID" value="nRc.2.0.1.g17573"/>
</dbReference>
<protein>
    <submittedName>
        <fullName evidence="2">Uncharacterized protein</fullName>
    </submittedName>
</protein>
<dbReference type="Proteomes" id="UP000887565">
    <property type="component" value="Unplaced"/>
</dbReference>
<keyword evidence="1" id="KW-1185">Reference proteome</keyword>